<gene>
    <name evidence="6" type="ORF">PG994_005079</name>
</gene>
<name>A0ABR1VVG3_9PEZI</name>
<dbReference type="InterPro" id="IPR015424">
    <property type="entry name" value="PyrdxlP-dep_Trfase"/>
</dbReference>
<dbReference type="PANTHER" id="PTHR13693">
    <property type="entry name" value="CLASS II AMINOTRANSFERASE/8-AMINO-7-OXONONANOATE SYNTHASE"/>
    <property type="match status" value="1"/>
</dbReference>
<keyword evidence="6" id="KW-0032">Aminotransferase</keyword>
<dbReference type="InterPro" id="IPR015421">
    <property type="entry name" value="PyrdxlP-dep_Trfase_major"/>
</dbReference>
<comment type="caution">
    <text evidence="6">The sequence shown here is derived from an EMBL/GenBank/DDBJ whole genome shotgun (WGS) entry which is preliminary data.</text>
</comment>
<dbReference type="EMBL" id="JAQQWL010000005">
    <property type="protein sequence ID" value="KAK8074180.1"/>
    <property type="molecule type" value="Genomic_DNA"/>
</dbReference>
<dbReference type="InterPro" id="IPR015422">
    <property type="entry name" value="PyrdxlP-dep_Trfase_small"/>
</dbReference>
<comment type="similarity">
    <text evidence="2">Belongs to the class-II pyridoxal-phosphate-dependent aminotransferase family. BioF subfamily.</text>
</comment>
<feature type="domain" description="Aminotransferase class I/classII large" evidence="5">
    <location>
        <begin position="57"/>
        <end position="432"/>
    </location>
</feature>
<keyword evidence="4" id="KW-0663">Pyridoxal phosphate</keyword>
<evidence type="ECO:0000256" key="3">
    <source>
        <dbReference type="ARBA" id="ARBA00022679"/>
    </source>
</evidence>
<organism evidence="6 7">
    <name type="scientific">Apiospora phragmitis</name>
    <dbReference type="NCBI Taxonomy" id="2905665"/>
    <lineage>
        <taxon>Eukaryota</taxon>
        <taxon>Fungi</taxon>
        <taxon>Dikarya</taxon>
        <taxon>Ascomycota</taxon>
        <taxon>Pezizomycotina</taxon>
        <taxon>Sordariomycetes</taxon>
        <taxon>Xylariomycetidae</taxon>
        <taxon>Amphisphaeriales</taxon>
        <taxon>Apiosporaceae</taxon>
        <taxon>Apiospora</taxon>
    </lineage>
</organism>
<evidence type="ECO:0000313" key="6">
    <source>
        <dbReference type="EMBL" id="KAK8074180.1"/>
    </source>
</evidence>
<dbReference type="SUPFAM" id="SSF53383">
    <property type="entry name" value="PLP-dependent transferases"/>
    <property type="match status" value="1"/>
</dbReference>
<accession>A0ABR1VVG3</accession>
<evidence type="ECO:0000256" key="2">
    <source>
        <dbReference type="ARBA" id="ARBA00010008"/>
    </source>
</evidence>
<keyword evidence="7" id="KW-1185">Reference proteome</keyword>
<evidence type="ECO:0000313" key="7">
    <source>
        <dbReference type="Proteomes" id="UP001480595"/>
    </source>
</evidence>
<dbReference type="InterPro" id="IPR050087">
    <property type="entry name" value="AON_synthase_class-II"/>
</dbReference>
<evidence type="ECO:0000256" key="4">
    <source>
        <dbReference type="ARBA" id="ARBA00022898"/>
    </source>
</evidence>
<dbReference type="RefSeq" id="XP_066718655.1">
    <property type="nucleotide sequence ID" value="XM_066856488.1"/>
</dbReference>
<comment type="cofactor">
    <cofactor evidence="1">
        <name>pyridoxal 5'-phosphate</name>
        <dbReference type="ChEBI" id="CHEBI:597326"/>
    </cofactor>
</comment>
<proteinExistence type="inferred from homology"/>
<dbReference type="Proteomes" id="UP001480595">
    <property type="component" value="Unassembled WGS sequence"/>
</dbReference>
<dbReference type="Gene3D" id="3.40.640.10">
    <property type="entry name" value="Type I PLP-dependent aspartate aminotransferase-like (Major domain)"/>
    <property type="match status" value="1"/>
</dbReference>
<evidence type="ECO:0000259" key="5">
    <source>
        <dbReference type="Pfam" id="PF00155"/>
    </source>
</evidence>
<dbReference type="InterPro" id="IPR004839">
    <property type="entry name" value="Aminotransferase_I/II_large"/>
</dbReference>
<dbReference type="GeneID" id="92089551"/>
<evidence type="ECO:0000256" key="1">
    <source>
        <dbReference type="ARBA" id="ARBA00001933"/>
    </source>
</evidence>
<dbReference type="Gene3D" id="3.90.1150.10">
    <property type="entry name" value="Aspartate Aminotransferase, domain 1"/>
    <property type="match status" value="1"/>
</dbReference>
<protein>
    <submittedName>
        <fullName evidence="6">Class II aminotransferase/8-amino-7-oxononanoate synthase</fullName>
    </submittedName>
</protein>
<dbReference type="Pfam" id="PF00155">
    <property type="entry name" value="Aminotran_1_2"/>
    <property type="match status" value="1"/>
</dbReference>
<dbReference type="PANTHER" id="PTHR13693:SF77">
    <property type="entry name" value="8-AMINO-7-OXONONANOATE SYNTHASE"/>
    <property type="match status" value="1"/>
</dbReference>
<sequence>MYYDTILKQWCEEHRMKGPSMRDEPAFYRNLERALDARRQSSTFVALKPRWDDTVADFTSADFLSLTRTGQIREAFLQELEEHPNFELGASGSRCQYGNYAYINQVEEEIADFHGAETAFITSSTYAANLGVLSSVPLPGDAIVYDELVHASSHEGFRLSLAEKKVAFSHNDPEGLREVLTRLKEEQPAFEAGTKSVLICVESIYSMEGDLCRLQELVQVAEEEFPLGNAQFIMDEAHSVGILGDKGRGLVSMLGLEKSIAIRIQAVSKAVGAVGGLIMTRKTVRSMIINNARSLTYSCAPSFPVAASMRAGYRLLMDGQAQKAQEQIQDNVRQLLELLSLSPEIEDARDQGILLIPHLDDDWTQRPVQTHIIPLVCTRPRHELFLFFHLLSHGFNSYPFAFPVVPKGQSRVRLVMHAHNTSEQITRLVAVIGDWTREVLDIESGESGKQLPTAALQLQAMQDSL</sequence>
<dbReference type="GO" id="GO:0008483">
    <property type="term" value="F:transaminase activity"/>
    <property type="evidence" value="ECO:0007669"/>
    <property type="project" value="UniProtKB-KW"/>
</dbReference>
<keyword evidence="3" id="KW-0808">Transferase</keyword>
<reference evidence="6 7" key="1">
    <citation type="submission" date="2023-01" db="EMBL/GenBank/DDBJ databases">
        <title>Analysis of 21 Apiospora genomes using comparative genomics revels a genus with tremendous synthesis potential of carbohydrate active enzymes and secondary metabolites.</title>
        <authorList>
            <person name="Sorensen T."/>
        </authorList>
    </citation>
    <scope>NUCLEOTIDE SEQUENCE [LARGE SCALE GENOMIC DNA]</scope>
    <source>
        <strain evidence="6 7">CBS 135458</strain>
    </source>
</reference>